<feature type="region of interest" description="Disordered" evidence="8">
    <location>
        <begin position="56"/>
        <end position="160"/>
    </location>
</feature>
<evidence type="ECO:0000256" key="5">
    <source>
        <dbReference type="ARBA" id="ARBA00023163"/>
    </source>
</evidence>
<comment type="caution">
    <text evidence="10">The sequence shown here is derived from an EMBL/GenBank/DDBJ whole genome shotgun (WGS) entry which is preliminary data.</text>
</comment>
<dbReference type="InterPro" id="IPR043451">
    <property type="entry name" value="Myocardin-like"/>
</dbReference>
<evidence type="ECO:0000256" key="4">
    <source>
        <dbReference type="ARBA" id="ARBA00023054"/>
    </source>
</evidence>
<feature type="compositionally biased region" description="Pro residues" evidence="8">
    <location>
        <begin position="480"/>
        <end position="491"/>
    </location>
</feature>
<evidence type="ECO:0000256" key="8">
    <source>
        <dbReference type="SAM" id="MobiDB-lite"/>
    </source>
</evidence>
<feature type="compositionally biased region" description="Basic and acidic residues" evidence="8">
    <location>
        <begin position="63"/>
        <end position="81"/>
    </location>
</feature>
<evidence type="ECO:0000256" key="1">
    <source>
        <dbReference type="ARBA" id="ARBA00004123"/>
    </source>
</evidence>
<dbReference type="InterPro" id="IPR003034">
    <property type="entry name" value="SAP_dom"/>
</dbReference>
<feature type="region of interest" description="Disordered" evidence="8">
    <location>
        <begin position="476"/>
        <end position="499"/>
    </location>
</feature>
<dbReference type="Gene3D" id="1.10.720.30">
    <property type="entry name" value="SAP domain"/>
    <property type="match status" value="1"/>
</dbReference>
<keyword evidence="4" id="KW-0175">Coiled coil</keyword>
<feature type="compositionally biased region" description="Low complexity" evidence="8">
    <location>
        <begin position="571"/>
        <end position="580"/>
    </location>
</feature>
<keyword evidence="5" id="KW-0804">Transcription</keyword>
<dbReference type="SMART" id="SM00513">
    <property type="entry name" value="SAP"/>
    <property type="match status" value="1"/>
</dbReference>
<dbReference type="Gene3D" id="6.10.140.2040">
    <property type="match status" value="1"/>
</dbReference>
<protein>
    <submittedName>
        <fullName evidence="10">DgyrCDS1279</fullName>
    </submittedName>
</protein>
<dbReference type="GO" id="GO:0003713">
    <property type="term" value="F:transcription coactivator activity"/>
    <property type="evidence" value="ECO:0007669"/>
    <property type="project" value="TreeGrafter"/>
</dbReference>
<name>A0A7I8V725_9ANNE</name>
<dbReference type="PANTHER" id="PTHR22793:SF12">
    <property type="entry name" value="MYOCARDIN-RELATED TRANSCRIPTION FACTOR, ISOFORM H"/>
    <property type="match status" value="1"/>
</dbReference>
<feature type="region of interest" description="Disordered" evidence="8">
    <location>
        <begin position="548"/>
        <end position="582"/>
    </location>
</feature>
<keyword evidence="3" id="KW-0805">Transcription regulation</keyword>
<evidence type="ECO:0000256" key="2">
    <source>
        <dbReference type="ARBA" id="ARBA00022737"/>
    </source>
</evidence>
<evidence type="ECO:0000313" key="10">
    <source>
        <dbReference type="EMBL" id="CAD5112029.1"/>
    </source>
</evidence>
<dbReference type="PANTHER" id="PTHR22793">
    <property type="entry name" value="MYOCARDIN-RELATED TRANSCRIPTION FACTOR-RELATED"/>
    <property type="match status" value="1"/>
</dbReference>
<dbReference type="Proteomes" id="UP000549394">
    <property type="component" value="Unassembled WGS sequence"/>
</dbReference>
<keyword evidence="6" id="KW-0539">Nucleus</keyword>
<evidence type="ECO:0000256" key="3">
    <source>
        <dbReference type="ARBA" id="ARBA00023015"/>
    </source>
</evidence>
<organism evidence="10 11">
    <name type="scientific">Dimorphilus gyrociliatus</name>
    <dbReference type="NCBI Taxonomy" id="2664684"/>
    <lineage>
        <taxon>Eukaryota</taxon>
        <taxon>Metazoa</taxon>
        <taxon>Spiralia</taxon>
        <taxon>Lophotrochozoa</taxon>
        <taxon>Annelida</taxon>
        <taxon>Polychaeta</taxon>
        <taxon>Polychaeta incertae sedis</taxon>
        <taxon>Dinophilidae</taxon>
        <taxon>Dimorphilus</taxon>
    </lineage>
</organism>
<dbReference type="SMART" id="SM00707">
    <property type="entry name" value="RPEL"/>
    <property type="match status" value="2"/>
</dbReference>
<dbReference type="EMBL" id="CAJFCJ010000002">
    <property type="protein sequence ID" value="CAD5112029.1"/>
    <property type="molecule type" value="Genomic_DNA"/>
</dbReference>
<feature type="domain" description="SAP" evidence="9">
    <location>
        <begin position="504"/>
        <end position="538"/>
    </location>
</feature>
<reference evidence="10 11" key="1">
    <citation type="submission" date="2020-08" db="EMBL/GenBank/DDBJ databases">
        <authorList>
            <person name="Hejnol A."/>
        </authorList>
    </citation>
    <scope>NUCLEOTIDE SEQUENCE [LARGE SCALE GENOMIC DNA]</scope>
</reference>
<dbReference type="GO" id="GO:0005634">
    <property type="term" value="C:nucleus"/>
    <property type="evidence" value="ECO:0007669"/>
    <property type="project" value="UniProtKB-SubCell"/>
</dbReference>
<feature type="compositionally biased region" description="Pro residues" evidence="8">
    <location>
        <begin position="618"/>
        <end position="629"/>
    </location>
</feature>
<dbReference type="Pfam" id="PF02037">
    <property type="entry name" value="SAP"/>
    <property type="match status" value="1"/>
</dbReference>
<evidence type="ECO:0000256" key="6">
    <source>
        <dbReference type="ARBA" id="ARBA00023242"/>
    </source>
</evidence>
<feature type="repeat" description="RPEL" evidence="7">
    <location>
        <begin position="250"/>
        <end position="275"/>
    </location>
</feature>
<dbReference type="PROSITE" id="PS51073">
    <property type="entry name" value="RPEL"/>
    <property type="match status" value="1"/>
</dbReference>
<dbReference type="InterPro" id="IPR036361">
    <property type="entry name" value="SAP_dom_sf"/>
</dbReference>
<gene>
    <name evidence="10" type="ORF">DGYR_LOCUS1238</name>
</gene>
<dbReference type="PROSITE" id="PS50800">
    <property type="entry name" value="SAP"/>
    <property type="match status" value="1"/>
</dbReference>
<dbReference type="InterPro" id="IPR004018">
    <property type="entry name" value="RPEL_repeat"/>
</dbReference>
<keyword evidence="11" id="KW-1185">Reference proteome</keyword>
<dbReference type="GO" id="GO:0045944">
    <property type="term" value="P:positive regulation of transcription by RNA polymerase II"/>
    <property type="evidence" value="ECO:0007669"/>
    <property type="project" value="TreeGrafter"/>
</dbReference>
<accession>A0A7I8V725</accession>
<dbReference type="Gene3D" id="6.10.150.10">
    <property type="match status" value="1"/>
</dbReference>
<evidence type="ECO:0000256" key="7">
    <source>
        <dbReference type="PROSITE-ProRule" id="PRU00401"/>
    </source>
</evidence>
<dbReference type="AlphaFoldDB" id="A0A7I8V725"/>
<sequence>MRCSEYVPGASALKKTSKSPSKSPSKHQPPLVTPDEHIQRVKLHLRRFLTSRRTLSLRDDDEPAVKKGKFDEEKEIEHSFDETTEFNNRSDFERTEENQTNTSSSSPYPFTTINGGSAGSDFSPKSSPFSPLSSPTPVADFTDDDDCLLPATPPELKEGLDSDTITFIHRIYCRECRMEEQKRCGEDEASPSSPCVQVEHMSNDLEKNRDVLERRLNQRRSISESIGQALSTPPHYATQQKQLQLSKTSDLLKQKIEQRPDRKSLVDQNILDDCNIDPSLYDRQRQLKKARLQDDLSEHLKNRPGPLDLVRDNILPADQDLQEALLNDDSQSADDEQWLTDDLEVDDLNITSLIDRLQEGFLDGANTSSNTFNLVNCSQATSPASSTCSTASSTAGANICSFRRSRDKIRQQKFTQRNKIIKFHEYKGPPNRKKSPIRQSQPSPPVVVDDEPPPDTNYGAILKQQQMYLDWEQNSTQIKPPTPVTPPPNPKPVKTSPKTPIKALDDLRVNDLKSECRKRSLPVSGPKPHLLERLKQFAEEIVTNYNAALKSTPETPTKEEADVTSPPQLSPPNSVDVNDNPNKDELLRQQQQEIEQLKKALAMSEAKLQQKEGQGKPTPQPIRPAPPPKSSSAPLIAQIRVLPTNNGSNSAHPPSQNIKMVIAHALQQALGQGMSLGTGSKVVHLRTTPSGQYQVIVSNHTIDSAKSSTKSETPTTKMPPNYEQVVRGRSEEVMQFVNPIMDQLSNKQVEVQIDDGTTTEKQFKDVLDVLLSDEAERINGALEWNDDLMQLPVPTDTTLASNLAPTPPSVSCSSNELDDWLESIVGTPSEPSSVLPSSIDFLFNDLQPTLDPLLDT</sequence>
<feature type="region of interest" description="Disordered" evidence="8">
    <location>
        <begin position="1"/>
        <end position="38"/>
    </location>
</feature>
<feature type="compositionally biased region" description="Polar residues" evidence="8">
    <location>
        <begin position="98"/>
        <end position="115"/>
    </location>
</feature>
<proteinExistence type="predicted"/>
<feature type="region of interest" description="Disordered" evidence="8">
    <location>
        <begin position="606"/>
        <end position="632"/>
    </location>
</feature>
<feature type="compositionally biased region" description="Low complexity" evidence="8">
    <location>
        <begin position="120"/>
        <end position="137"/>
    </location>
</feature>
<dbReference type="OrthoDB" id="197676at2759"/>
<evidence type="ECO:0000313" key="11">
    <source>
        <dbReference type="Proteomes" id="UP000549394"/>
    </source>
</evidence>
<keyword evidence="2" id="KW-0677">Repeat</keyword>
<feature type="region of interest" description="Disordered" evidence="8">
    <location>
        <begin position="422"/>
        <end position="457"/>
    </location>
</feature>
<dbReference type="SUPFAM" id="SSF68906">
    <property type="entry name" value="SAP domain"/>
    <property type="match status" value="1"/>
</dbReference>
<comment type="subcellular location">
    <subcellularLocation>
        <location evidence="1">Nucleus</location>
    </subcellularLocation>
</comment>
<evidence type="ECO:0000259" key="9">
    <source>
        <dbReference type="PROSITE" id="PS50800"/>
    </source>
</evidence>
<feature type="compositionally biased region" description="Basic and acidic residues" evidence="8">
    <location>
        <begin position="88"/>
        <end position="97"/>
    </location>
</feature>